<dbReference type="RefSeq" id="WP_139218634.1">
    <property type="nucleotide sequence ID" value="NZ_FOSP01000081.1"/>
</dbReference>
<proteinExistence type="predicted"/>
<evidence type="ECO:0000313" key="3">
    <source>
        <dbReference type="Proteomes" id="UP000199533"/>
    </source>
</evidence>
<dbReference type="STRING" id="52441.SAMN05216302_10815"/>
<keyword evidence="3" id="KW-1185">Reference proteome</keyword>
<accession>A0A1I4HF81</accession>
<name>A0A1I4HF81_9PROT</name>
<dbReference type="Proteomes" id="UP000199533">
    <property type="component" value="Unassembled WGS sequence"/>
</dbReference>
<reference evidence="3" key="1">
    <citation type="submission" date="2016-10" db="EMBL/GenBank/DDBJ databases">
        <authorList>
            <person name="Varghese N."/>
            <person name="Submissions S."/>
        </authorList>
    </citation>
    <scope>NUCLEOTIDE SEQUENCE [LARGE SCALE GENOMIC DNA]</scope>
    <source>
        <strain evidence="3">Nm69</strain>
    </source>
</reference>
<organism evidence="2 3">
    <name type="scientific">Nitrosomonas aestuarii</name>
    <dbReference type="NCBI Taxonomy" id="52441"/>
    <lineage>
        <taxon>Bacteria</taxon>
        <taxon>Pseudomonadati</taxon>
        <taxon>Pseudomonadota</taxon>
        <taxon>Betaproteobacteria</taxon>
        <taxon>Nitrosomonadales</taxon>
        <taxon>Nitrosomonadaceae</taxon>
        <taxon>Nitrosomonas</taxon>
    </lineage>
</organism>
<keyword evidence="1" id="KW-0175">Coiled coil</keyword>
<dbReference type="EMBL" id="FOSP01000081">
    <property type="protein sequence ID" value="SFL40865.1"/>
    <property type="molecule type" value="Genomic_DNA"/>
</dbReference>
<evidence type="ECO:0000256" key="1">
    <source>
        <dbReference type="SAM" id="Coils"/>
    </source>
</evidence>
<sequence>MKTIKESYNELLAAKTKYANLQTQQSAVQSKEISAGHDISNLRFDLVKIEKRHTQIEKLFIRGEIDEAELAASKAKLKDLHERIDEAQRMKELAASAIPDINAEIRDTVDQSRAATRNYCMGVKQQIIDSIDDKIRKTLIEAYAAVKIPGEYSIHGETNWTKFITEVFPEPVAPDVKKAIDEFKAEHKI</sequence>
<dbReference type="AlphaFoldDB" id="A0A1I4HF81"/>
<evidence type="ECO:0000313" key="2">
    <source>
        <dbReference type="EMBL" id="SFL40865.1"/>
    </source>
</evidence>
<gene>
    <name evidence="2" type="ORF">SAMN05216302_10815</name>
</gene>
<protein>
    <submittedName>
        <fullName evidence="2">Uncharacterized protein</fullName>
    </submittedName>
</protein>
<feature type="coiled-coil region" evidence="1">
    <location>
        <begin position="70"/>
        <end position="97"/>
    </location>
</feature>